<feature type="compositionally biased region" description="Polar residues" evidence="3">
    <location>
        <begin position="56"/>
        <end position="65"/>
    </location>
</feature>
<evidence type="ECO:0000259" key="4">
    <source>
        <dbReference type="PROSITE" id="PS50893"/>
    </source>
</evidence>
<dbReference type="PANTHER" id="PTHR43119:SF1">
    <property type="entry name" value="ABC TRANSPORTER DOMAIN-CONTAINING PROTEIN"/>
    <property type="match status" value="1"/>
</dbReference>
<keyword evidence="6" id="KW-1185">Reference proteome</keyword>
<dbReference type="OrthoDB" id="6593433at2759"/>
<accession>A0A1R1PUT2</accession>
<keyword evidence="2 5" id="KW-0067">ATP-binding</keyword>
<gene>
    <name evidence="5" type="ORF">AX774_g1800</name>
</gene>
<evidence type="ECO:0000256" key="2">
    <source>
        <dbReference type="ARBA" id="ARBA00022840"/>
    </source>
</evidence>
<dbReference type="Gene3D" id="3.40.50.300">
    <property type="entry name" value="P-loop containing nucleotide triphosphate hydrolases"/>
    <property type="match status" value="1"/>
</dbReference>
<dbReference type="AlphaFoldDB" id="A0A1R1PUT2"/>
<feature type="region of interest" description="Disordered" evidence="3">
    <location>
        <begin position="1"/>
        <end position="26"/>
    </location>
</feature>
<dbReference type="GO" id="GO:0005524">
    <property type="term" value="F:ATP binding"/>
    <property type="evidence" value="ECO:0007669"/>
    <property type="project" value="UniProtKB-KW"/>
</dbReference>
<organism evidence="5 6">
    <name type="scientific">Zancudomyces culisetae</name>
    <name type="common">Gut fungus</name>
    <name type="synonym">Smittium culisetae</name>
    <dbReference type="NCBI Taxonomy" id="1213189"/>
    <lineage>
        <taxon>Eukaryota</taxon>
        <taxon>Fungi</taxon>
        <taxon>Fungi incertae sedis</taxon>
        <taxon>Zoopagomycota</taxon>
        <taxon>Kickxellomycotina</taxon>
        <taxon>Harpellomycetes</taxon>
        <taxon>Harpellales</taxon>
        <taxon>Legeriomycetaceae</taxon>
        <taxon>Zancudomyces</taxon>
    </lineage>
</organism>
<protein>
    <submittedName>
        <fullName evidence="5">Phosphate import ATP-binding protein PstB 2</fullName>
    </submittedName>
</protein>
<dbReference type="InterPro" id="IPR017871">
    <property type="entry name" value="ABC_transporter-like_CS"/>
</dbReference>
<dbReference type="InterPro" id="IPR027417">
    <property type="entry name" value="P-loop_NTPase"/>
</dbReference>
<evidence type="ECO:0000256" key="1">
    <source>
        <dbReference type="ARBA" id="ARBA00022741"/>
    </source>
</evidence>
<reference evidence="6" key="1">
    <citation type="submission" date="2017-01" db="EMBL/GenBank/DDBJ databases">
        <authorList>
            <person name="Wang Y."/>
            <person name="White M."/>
            <person name="Kvist S."/>
            <person name="Moncalvo J.-M."/>
        </authorList>
    </citation>
    <scope>NUCLEOTIDE SEQUENCE [LARGE SCALE GENOMIC DNA]</scope>
    <source>
        <strain evidence="6">COL-18-3</strain>
    </source>
</reference>
<evidence type="ECO:0000313" key="6">
    <source>
        <dbReference type="Proteomes" id="UP000188320"/>
    </source>
</evidence>
<dbReference type="EMBL" id="LSSK01000166">
    <property type="protein sequence ID" value="OMH84669.1"/>
    <property type="molecule type" value="Genomic_DNA"/>
</dbReference>
<dbReference type="GO" id="GO:0016887">
    <property type="term" value="F:ATP hydrolysis activity"/>
    <property type="evidence" value="ECO:0007669"/>
    <property type="project" value="InterPro"/>
</dbReference>
<dbReference type="PROSITE" id="PS00211">
    <property type="entry name" value="ABC_TRANSPORTER_1"/>
    <property type="match status" value="1"/>
</dbReference>
<dbReference type="Pfam" id="PF00005">
    <property type="entry name" value="ABC_tran"/>
    <property type="match status" value="2"/>
</dbReference>
<evidence type="ECO:0000256" key="3">
    <source>
        <dbReference type="SAM" id="MobiDB-lite"/>
    </source>
</evidence>
<feature type="region of interest" description="Disordered" evidence="3">
    <location>
        <begin position="45"/>
        <end position="77"/>
    </location>
</feature>
<name>A0A1R1PUT2_ZANCU</name>
<evidence type="ECO:0000313" key="5">
    <source>
        <dbReference type="EMBL" id="OMH84669.1"/>
    </source>
</evidence>
<dbReference type="PROSITE" id="PS50893">
    <property type="entry name" value="ABC_TRANSPORTER_2"/>
    <property type="match status" value="1"/>
</dbReference>
<dbReference type="InterPro" id="IPR003439">
    <property type="entry name" value="ABC_transporter-like_ATP-bd"/>
</dbReference>
<proteinExistence type="predicted"/>
<sequence>MHDILNVGEGEIRERPPQQHQVDVNGENIEHRDLLVIKGLTRVRESKQNSSRSSSTTGKARNVSSEDVGLVPEEGESSQLLNVKEEPEYIVKDLDMVLKHGQILGLVGVSGLGKSTILKAINLLFDSQYKDMYMVITEPSAEGGSNEKEILVRPNAQGGIILGKFSIGSISSNTGSGIGERAIDVHEWRRNVMYIPQKPPNIGTTAAEYIKSILQLDVFQSSQRRHGYGKSPSDIRHNKQDIIKDAIDLSIQWGIQRELWYEGPFNLLSGGEQQRIFLSIAMALNPRVLLLDEPTSMLDNETSSCVERSFLGRKNIIIVTHNVGQQQRICDSVIQLLPKGKYTLLR</sequence>
<feature type="domain" description="ABC transporter" evidence="4">
    <location>
        <begin position="63"/>
        <end position="345"/>
    </location>
</feature>
<dbReference type="SMART" id="SM00382">
    <property type="entry name" value="AAA"/>
    <property type="match status" value="1"/>
</dbReference>
<dbReference type="Proteomes" id="UP000188320">
    <property type="component" value="Unassembled WGS sequence"/>
</dbReference>
<dbReference type="PANTHER" id="PTHR43119">
    <property type="entry name" value="ABC TRANSPORT PROTEIN ATP-BINDING COMPONENT-RELATED"/>
    <property type="match status" value="1"/>
</dbReference>
<keyword evidence="1" id="KW-0547">Nucleotide-binding</keyword>
<dbReference type="InterPro" id="IPR003593">
    <property type="entry name" value="AAA+_ATPase"/>
</dbReference>
<comment type="caution">
    <text evidence="5">The sequence shown here is derived from an EMBL/GenBank/DDBJ whole genome shotgun (WGS) entry which is preliminary data.</text>
</comment>
<dbReference type="SUPFAM" id="SSF52540">
    <property type="entry name" value="P-loop containing nucleoside triphosphate hydrolases"/>
    <property type="match status" value="1"/>
</dbReference>